<dbReference type="RefSeq" id="WP_279634447.1">
    <property type="nucleotide sequence ID" value="NZ_FNDI01000004.1"/>
</dbReference>
<gene>
    <name evidence="1" type="ORF">SAMN04487926_104422</name>
</gene>
<dbReference type="EMBL" id="FNDI01000004">
    <property type="protein sequence ID" value="SDH43911.1"/>
    <property type="molecule type" value="Genomic_DNA"/>
</dbReference>
<protein>
    <submittedName>
        <fullName evidence="1">Uncharacterized protein</fullName>
    </submittedName>
</protein>
<dbReference type="Proteomes" id="UP000198900">
    <property type="component" value="Unassembled WGS sequence"/>
</dbReference>
<evidence type="ECO:0000313" key="1">
    <source>
        <dbReference type="EMBL" id="SDH43911.1"/>
    </source>
</evidence>
<evidence type="ECO:0000313" key="2">
    <source>
        <dbReference type="Proteomes" id="UP000198900"/>
    </source>
</evidence>
<sequence>MAQLRRFASFTQSRALRDFLTTAAAALALSYFGTPQSHRSLD</sequence>
<dbReference type="AlphaFoldDB" id="A0A7Z7B3S1"/>
<organism evidence="1 2">
    <name type="scientific">Paraburkholderia steynii</name>
    <dbReference type="NCBI Taxonomy" id="1245441"/>
    <lineage>
        <taxon>Bacteria</taxon>
        <taxon>Pseudomonadati</taxon>
        <taxon>Pseudomonadota</taxon>
        <taxon>Betaproteobacteria</taxon>
        <taxon>Burkholderiales</taxon>
        <taxon>Burkholderiaceae</taxon>
        <taxon>Paraburkholderia</taxon>
    </lineage>
</organism>
<name>A0A7Z7B3S1_9BURK</name>
<reference evidence="1" key="1">
    <citation type="submission" date="2016-10" db="EMBL/GenBank/DDBJ databases">
        <authorList>
            <person name="Varghese N."/>
            <person name="Submissions S."/>
        </authorList>
    </citation>
    <scope>NUCLEOTIDE SEQUENCE [LARGE SCALE GENOMIC DNA]</scope>
    <source>
        <strain evidence="1">YR281</strain>
    </source>
</reference>
<comment type="caution">
    <text evidence="1">The sequence shown here is derived from an EMBL/GenBank/DDBJ whole genome shotgun (WGS) entry which is preliminary data.</text>
</comment>
<accession>A0A7Z7B3S1</accession>
<proteinExistence type="predicted"/>
<keyword evidence="2" id="KW-1185">Reference proteome</keyword>